<dbReference type="EMBL" id="JANGCH010000002">
    <property type="protein sequence ID" value="MCQ5120986.1"/>
    <property type="molecule type" value="Genomic_DNA"/>
</dbReference>
<dbReference type="Proteomes" id="UP001524435">
    <property type="component" value="Unassembled WGS sequence"/>
</dbReference>
<evidence type="ECO:0000313" key="2">
    <source>
        <dbReference type="EMBL" id="MCQ5120986.1"/>
    </source>
</evidence>
<name>A0ABT1SID2_9FIRM</name>
<sequence>MIHLSDVKKFERCATFYWRHVHEPIYPKPFVYYNEDLIELVKKRLRITDCFEGKRGDAKEVALAALKEHKVLVNARFVYEDLRIKIPIMIKQAQGYVLYFPYANCYPKESEAQYIKDHLTVLKWLGIPVSAVYVIHLNAAYIREEELCVDALLCINDCLYNAHNRMQHTLDSLLEKCARDLQAVLLAMRHVAALSEQKGERGKNCTRGAKCLYFDRCFQKPQANSILHLVNSAHKGRMEQQGRKTLKEVDLSLLEGNRLQYAQIMADQEGGLFYDRYALSSWLKGSIVYPLSYLDFEWETYAYPPYSGMKPYDVLCFQYSLHIEETKGAPLLHKQFIKEKDCRISFIEKLLADLPKEGSIMVFNMEGAEKLRLKQLAEQYPQYREQLHAVCDRMVDLALPFVSGNFYHIDMEGFYSLKKLVTIFSDFSYEELEISYGLDAVQAWRMLQELDEQTQAVLKEQLYAYCAMDTYAMWIVYHSLLSLVETGCLHKMHIASVNTDA</sequence>
<protein>
    <submittedName>
        <fullName evidence="2">DUF2779 domain-containing protein</fullName>
    </submittedName>
</protein>
<keyword evidence="3" id="KW-1185">Reference proteome</keyword>
<comment type="caution">
    <text evidence="2">The sequence shown here is derived from an EMBL/GenBank/DDBJ whole genome shotgun (WGS) entry which is preliminary data.</text>
</comment>
<dbReference type="InterPro" id="IPR021301">
    <property type="entry name" value="DUF2779"/>
</dbReference>
<evidence type="ECO:0000259" key="1">
    <source>
        <dbReference type="Pfam" id="PF11074"/>
    </source>
</evidence>
<proteinExistence type="predicted"/>
<feature type="domain" description="DUF2779" evidence="1">
    <location>
        <begin position="293"/>
        <end position="416"/>
    </location>
</feature>
<gene>
    <name evidence="2" type="ORF">NE663_01765</name>
</gene>
<accession>A0ABT1SID2</accession>
<evidence type="ECO:0000313" key="3">
    <source>
        <dbReference type="Proteomes" id="UP001524435"/>
    </source>
</evidence>
<dbReference type="Pfam" id="PF11074">
    <property type="entry name" value="DUF2779"/>
    <property type="match status" value="1"/>
</dbReference>
<organism evidence="2 3">
    <name type="scientific">Massilicoli timonensis</name>
    <dbReference type="NCBI Taxonomy" id="2015901"/>
    <lineage>
        <taxon>Bacteria</taxon>
        <taxon>Bacillati</taxon>
        <taxon>Bacillota</taxon>
        <taxon>Erysipelotrichia</taxon>
        <taxon>Erysipelotrichales</taxon>
        <taxon>Erysipelotrichaceae</taxon>
        <taxon>Massilicoli</taxon>
    </lineage>
</organism>
<reference evidence="2 3" key="1">
    <citation type="submission" date="2022-06" db="EMBL/GenBank/DDBJ databases">
        <title>Isolation of gut microbiota from human fecal samples.</title>
        <authorList>
            <person name="Pamer E.G."/>
            <person name="Barat B."/>
            <person name="Waligurski E."/>
            <person name="Medina S."/>
            <person name="Paddock L."/>
            <person name="Mostad J."/>
        </authorList>
    </citation>
    <scope>NUCLEOTIDE SEQUENCE [LARGE SCALE GENOMIC DNA]</scope>
    <source>
        <strain evidence="2 3">DFI.6.1</strain>
    </source>
</reference>
<dbReference type="RefSeq" id="WP_256197336.1">
    <property type="nucleotide sequence ID" value="NZ_JANGCH010000002.1"/>
</dbReference>